<dbReference type="eggNOG" id="COG1376">
    <property type="taxonomic scope" value="Bacteria"/>
</dbReference>
<dbReference type="RefSeq" id="WP_007319941.1">
    <property type="nucleotide sequence ID" value="NZ_BAEH01000121.1"/>
</dbReference>
<evidence type="ECO:0000256" key="6">
    <source>
        <dbReference type="ARBA" id="ARBA00022984"/>
    </source>
</evidence>
<keyword evidence="5 13" id="KW-0133">Cell shape</keyword>
<evidence type="ECO:0000256" key="8">
    <source>
        <dbReference type="ARBA" id="ARBA00023139"/>
    </source>
</evidence>
<dbReference type="Pfam" id="PF17964">
    <property type="entry name" value="Big_10"/>
    <property type="match status" value="1"/>
</dbReference>
<sequence>MVNGRAGLRRRLVPVLSAIVLVGLVGSLTSCTKEATYSDQVGSSARFDDMLKPTLAVTEWANKPLVDDAIGIQPGAPITVKAGGGSLTSVTINKADGSPLKGELSADGTTWTSAEPFGYNRRYTVNAKAAGVGGESMSNVSFTTRAPQNLTQAYLVPRNGETVGVGQPVAVKFDEPITNKKAAQAAIKVTTTPAVEGAFYWISDQEVRWRPKEYWKTGTKVDVAVNTYGIDLGGGLFGQENLRSSFKIGRSMIITADDKTKQVVFRRDGKVIRKMPTSMGKDATPTDNGVYLVGDKHSMLVMDSSTYGVPVTSADGYRTPVDYATQMSYSGIYFHSAPWSVWAQGNTNTSHGCLNLSPDNALWVMNTTLRGDPVEVRHTVGGRLPGTDGLGDWNVPWSVWSKGNA</sequence>
<evidence type="ECO:0000256" key="9">
    <source>
        <dbReference type="ARBA" id="ARBA00023288"/>
    </source>
</evidence>
<dbReference type="AlphaFoldDB" id="H0R6A5"/>
<evidence type="ECO:0000256" key="2">
    <source>
        <dbReference type="ARBA" id="ARBA00022475"/>
    </source>
</evidence>
<dbReference type="GO" id="GO:0018104">
    <property type="term" value="P:peptidoglycan-protein cross-linking"/>
    <property type="evidence" value="ECO:0007669"/>
    <property type="project" value="TreeGrafter"/>
</dbReference>
<dbReference type="InterPro" id="IPR005490">
    <property type="entry name" value="LD_TPept_cat_dom"/>
</dbReference>
<evidence type="ECO:0000259" key="14">
    <source>
        <dbReference type="PROSITE" id="PS52029"/>
    </source>
</evidence>
<dbReference type="SUPFAM" id="SSF141523">
    <property type="entry name" value="L,D-transpeptidase catalytic domain-like"/>
    <property type="match status" value="1"/>
</dbReference>
<dbReference type="CDD" id="cd13432">
    <property type="entry name" value="LDT_IgD_like_2"/>
    <property type="match status" value="1"/>
</dbReference>
<dbReference type="InterPro" id="IPR038063">
    <property type="entry name" value="Transpep_catalytic_dom"/>
</dbReference>
<dbReference type="InterPro" id="IPR050979">
    <property type="entry name" value="LD-transpeptidase"/>
</dbReference>
<dbReference type="UniPathway" id="UPA00219"/>
<keyword evidence="2" id="KW-1003">Cell membrane</keyword>
<accession>H0R6A5</accession>
<dbReference type="PROSITE" id="PS51257">
    <property type="entry name" value="PROKAR_LIPOPROTEIN"/>
    <property type="match status" value="1"/>
</dbReference>
<gene>
    <name evidence="15" type="ORF">GOEFS_121_00080</name>
</gene>
<evidence type="ECO:0000313" key="16">
    <source>
        <dbReference type="Proteomes" id="UP000035034"/>
    </source>
</evidence>
<keyword evidence="7" id="KW-0472">Membrane</keyword>
<proteinExistence type="predicted"/>
<name>H0R6A5_9ACTN</name>
<evidence type="ECO:0000256" key="11">
    <source>
        <dbReference type="ARBA" id="ARBA00023316"/>
    </source>
</evidence>
<dbReference type="Proteomes" id="UP000035034">
    <property type="component" value="Unassembled WGS sequence"/>
</dbReference>
<evidence type="ECO:0000256" key="1">
    <source>
        <dbReference type="ARBA" id="ARBA00004752"/>
    </source>
</evidence>
<dbReference type="GO" id="GO:0071555">
    <property type="term" value="P:cell wall organization"/>
    <property type="evidence" value="ECO:0007669"/>
    <property type="project" value="UniProtKB-UniRule"/>
</dbReference>
<evidence type="ECO:0000256" key="12">
    <source>
        <dbReference type="ARBA" id="ARBA00060592"/>
    </source>
</evidence>
<organism evidence="15 16">
    <name type="scientific">Gordonia effusa NBRC 100432</name>
    <dbReference type="NCBI Taxonomy" id="1077974"/>
    <lineage>
        <taxon>Bacteria</taxon>
        <taxon>Bacillati</taxon>
        <taxon>Actinomycetota</taxon>
        <taxon>Actinomycetes</taxon>
        <taxon>Mycobacteriales</taxon>
        <taxon>Gordoniaceae</taxon>
        <taxon>Gordonia</taxon>
    </lineage>
</organism>
<dbReference type="EMBL" id="BAEH01000121">
    <property type="protein sequence ID" value="GAB20606.1"/>
    <property type="molecule type" value="Genomic_DNA"/>
</dbReference>
<keyword evidence="16" id="KW-1185">Reference proteome</keyword>
<dbReference type="PROSITE" id="PS52029">
    <property type="entry name" value="LD_TPASE"/>
    <property type="match status" value="1"/>
</dbReference>
<evidence type="ECO:0000256" key="7">
    <source>
        <dbReference type="ARBA" id="ARBA00023136"/>
    </source>
</evidence>
<comment type="caution">
    <text evidence="15">The sequence shown here is derived from an EMBL/GenBank/DDBJ whole genome shotgun (WGS) entry which is preliminary data.</text>
</comment>
<evidence type="ECO:0000256" key="3">
    <source>
        <dbReference type="ARBA" id="ARBA00022679"/>
    </source>
</evidence>
<evidence type="ECO:0000256" key="5">
    <source>
        <dbReference type="ARBA" id="ARBA00022960"/>
    </source>
</evidence>
<dbReference type="GO" id="GO:0016746">
    <property type="term" value="F:acyltransferase activity"/>
    <property type="evidence" value="ECO:0007669"/>
    <property type="project" value="UniProtKB-KW"/>
</dbReference>
<dbReference type="Gene3D" id="2.60.40.3780">
    <property type="match status" value="1"/>
</dbReference>
<dbReference type="Gene3D" id="2.40.440.10">
    <property type="entry name" value="L,D-transpeptidase catalytic domain-like"/>
    <property type="match status" value="1"/>
</dbReference>
<evidence type="ECO:0000256" key="4">
    <source>
        <dbReference type="ARBA" id="ARBA00022729"/>
    </source>
</evidence>
<dbReference type="PANTHER" id="PTHR30582:SF2">
    <property type="entry name" value="L,D-TRANSPEPTIDASE YCIB-RELATED"/>
    <property type="match status" value="1"/>
</dbReference>
<dbReference type="STRING" id="1077974.GOEFS_121_00080"/>
<keyword evidence="4" id="KW-0732">Signal</keyword>
<dbReference type="Gene3D" id="2.60.40.3710">
    <property type="match status" value="1"/>
</dbReference>
<feature type="active site" description="Proton donor/acceptor" evidence="13">
    <location>
        <position position="335"/>
    </location>
</feature>
<keyword evidence="6 13" id="KW-0573">Peptidoglycan synthesis</keyword>
<dbReference type="CDD" id="cd16913">
    <property type="entry name" value="YkuD_like"/>
    <property type="match status" value="1"/>
</dbReference>
<dbReference type="InterPro" id="IPR041280">
    <property type="entry name" value="Big_10"/>
</dbReference>
<dbReference type="GO" id="GO:0071972">
    <property type="term" value="F:peptidoglycan L,D-transpeptidase activity"/>
    <property type="evidence" value="ECO:0007669"/>
    <property type="project" value="TreeGrafter"/>
</dbReference>
<dbReference type="GO" id="GO:0005576">
    <property type="term" value="C:extracellular region"/>
    <property type="evidence" value="ECO:0007669"/>
    <property type="project" value="TreeGrafter"/>
</dbReference>
<keyword evidence="11 13" id="KW-0961">Cell wall biogenesis/degradation</keyword>
<dbReference type="Pfam" id="PF03734">
    <property type="entry name" value="YkuD"/>
    <property type="match status" value="1"/>
</dbReference>
<evidence type="ECO:0000256" key="10">
    <source>
        <dbReference type="ARBA" id="ARBA00023315"/>
    </source>
</evidence>
<comment type="pathway">
    <text evidence="12">Glycan biosynthesis.</text>
</comment>
<feature type="active site" description="Nucleophile" evidence="13">
    <location>
        <position position="353"/>
    </location>
</feature>
<comment type="pathway">
    <text evidence="1 13">Cell wall biogenesis; peptidoglycan biosynthesis.</text>
</comment>
<protein>
    <recommendedName>
        <fullName evidence="14">L,D-TPase catalytic domain-containing protein</fullName>
    </recommendedName>
</protein>
<keyword evidence="9" id="KW-0449">Lipoprotein</keyword>
<dbReference type="OrthoDB" id="5242354at2"/>
<keyword evidence="8" id="KW-0564">Palmitate</keyword>
<evidence type="ECO:0000313" key="15">
    <source>
        <dbReference type="EMBL" id="GAB20606.1"/>
    </source>
</evidence>
<dbReference type="PANTHER" id="PTHR30582">
    <property type="entry name" value="L,D-TRANSPEPTIDASE"/>
    <property type="match status" value="1"/>
</dbReference>
<feature type="domain" description="L,D-TPase catalytic" evidence="14">
    <location>
        <begin position="252"/>
        <end position="377"/>
    </location>
</feature>
<keyword evidence="3" id="KW-0808">Transferase</keyword>
<reference evidence="15 16" key="1">
    <citation type="submission" date="2011-12" db="EMBL/GenBank/DDBJ databases">
        <title>Whole genome shotgun sequence of Gordonia effusa NBRC 100432.</title>
        <authorList>
            <person name="Yoshida I."/>
            <person name="Takarada H."/>
            <person name="Hosoyama A."/>
            <person name="Tsuchikane K."/>
            <person name="Katsumata H."/>
            <person name="Yamazaki S."/>
            <person name="Fujita N."/>
        </authorList>
    </citation>
    <scope>NUCLEOTIDE SEQUENCE [LARGE SCALE GENOMIC DNA]</scope>
    <source>
        <strain evidence="15 16">NBRC 100432</strain>
    </source>
</reference>
<evidence type="ECO:0000256" key="13">
    <source>
        <dbReference type="PROSITE-ProRule" id="PRU01373"/>
    </source>
</evidence>
<dbReference type="FunFam" id="2.40.440.10:FF:000005">
    <property type="entry name" value="L,D-transpeptidase 2"/>
    <property type="match status" value="1"/>
</dbReference>
<keyword evidence="10" id="KW-0012">Acyltransferase</keyword>
<dbReference type="GO" id="GO:0008360">
    <property type="term" value="P:regulation of cell shape"/>
    <property type="evidence" value="ECO:0007669"/>
    <property type="project" value="UniProtKB-UniRule"/>
</dbReference>